<feature type="region of interest" description="Disordered" evidence="8">
    <location>
        <begin position="67"/>
        <end position="91"/>
    </location>
</feature>
<dbReference type="PANTHER" id="PTHR30329:SF21">
    <property type="entry name" value="LIPOPROTEIN YIAD-RELATED"/>
    <property type="match status" value="1"/>
</dbReference>
<evidence type="ECO:0000256" key="1">
    <source>
        <dbReference type="ARBA" id="ARBA00004162"/>
    </source>
</evidence>
<keyword evidence="12" id="KW-1185">Reference proteome</keyword>
<dbReference type="InterPro" id="IPR036737">
    <property type="entry name" value="OmpA-like_sf"/>
</dbReference>
<dbReference type="PANTHER" id="PTHR30329">
    <property type="entry name" value="STATOR ELEMENT OF FLAGELLAR MOTOR COMPLEX"/>
    <property type="match status" value="1"/>
</dbReference>
<evidence type="ECO:0000256" key="2">
    <source>
        <dbReference type="ARBA" id="ARBA00008914"/>
    </source>
</evidence>
<protein>
    <submittedName>
        <fullName evidence="11">Flagellar motor protein MotB</fullName>
    </submittedName>
</protein>
<feature type="transmembrane region" description="Helical" evidence="9">
    <location>
        <begin position="20"/>
        <end position="40"/>
    </location>
</feature>
<dbReference type="Gene3D" id="3.30.1330.60">
    <property type="entry name" value="OmpA-like domain"/>
    <property type="match status" value="1"/>
</dbReference>
<dbReference type="EMBL" id="RDBF01000003">
    <property type="protein sequence ID" value="RLV56477.1"/>
    <property type="molecule type" value="Genomic_DNA"/>
</dbReference>
<dbReference type="GO" id="GO:0005886">
    <property type="term" value="C:plasma membrane"/>
    <property type="evidence" value="ECO:0007669"/>
    <property type="project" value="UniProtKB-SubCell"/>
</dbReference>
<proteinExistence type="inferred from homology"/>
<comment type="caution">
    <text evidence="11">The sequence shown here is derived from an EMBL/GenBank/DDBJ whole genome shotgun (WGS) entry which is preliminary data.</text>
</comment>
<evidence type="ECO:0000313" key="11">
    <source>
        <dbReference type="EMBL" id="RLV56477.1"/>
    </source>
</evidence>
<keyword evidence="3" id="KW-1003">Cell membrane</keyword>
<evidence type="ECO:0000256" key="3">
    <source>
        <dbReference type="ARBA" id="ARBA00022475"/>
    </source>
</evidence>
<organism evidence="11 12">
    <name type="scientific">Aeromicrobium phragmitis</name>
    <dbReference type="NCBI Taxonomy" id="2478914"/>
    <lineage>
        <taxon>Bacteria</taxon>
        <taxon>Bacillati</taxon>
        <taxon>Actinomycetota</taxon>
        <taxon>Actinomycetes</taxon>
        <taxon>Propionibacteriales</taxon>
        <taxon>Nocardioidaceae</taxon>
        <taxon>Aeromicrobium</taxon>
    </lineage>
</organism>
<dbReference type="OrthoDB" id="9815217at2"/>
<comment type="subcellular location">
    <subcellularLocation>
        <location evidence="1">Cell membrane</location>
        <topology evidence="1">Single-pass membrane protein</topology>
    </subcellularLocation>
</comment>
<evidence type="ECO:0000256" key="6">
    <source>
        <dbReference type="ARBA" id="ARBA00023136"/>
    </source>
</evidence>
<evidence type="ECO:0000256" key="9">
    <source>
        <dbReference type="SAM" id="Phobius"/>
    </source>
</evidence>
<dbReference type="InterPro" id="IPR025713">
    <property type="entry name" value="MotB-like_N_dom"/>
</dbReference>
<dbReference type="Pfam" id="PF13677">
    <property type="entry name" value="MotB_plug"/>
    <property type="match status" value="1"/>
</dbReference>
<dbReference type="CDD" id="cd07185">
    <property type="entry name" value="OmpA_C-like"/>
    <property type="match status" value="1"/>
</dbReference>
<evidence type="ECO:0000256" key="4">
    <source>
        <dbReference type="ARBA" id="ARBA00022692"/>
    </source>
</evidence>
<name>A0A3L8PM69_9ACTN</name>
<evidence type="ECO:0000256" key="5">
    <source>
        <dbReference type="ARBA" id="ARBA00022989"/>
    </source>
</evidence>
<evidence type="ECO:0000256" key="8">
    <source>
        <dbReference type="SAM" id="MobiDB-lite"/>
    </source>
</evidence>
<dbReference type="Proteomes" id="UP000282515">
    <property type="component" value="Unassembled WGS sequence"/>
</dbReference>
<keyword evidence="4 9" id="KW-0812">Transmembrane</keyword>
<comment type="similarity">
    <text evidence="2">Belongs to the MotB family.</text>
</comment>
<keyword evidence="11" id="KW-0966">Cell projection</keyword>
<dbReference type="PROSITE" id="PS51123">
    <property type="entry name" value="OMPA_2"/>
    <property type="match status" value="1"/>
</dbReference>
<keyword evidence="11" id="KW-0282">Flagellum</keyword>
<dbReference type="InterPro" id="IPR006665">
    <property type="entry name" value="OmpA-like"/>
</dbReference>
<dbReference type="Pfam" id="PF00691">
    <property type="entry name" value="OmpA"/>
    <property type="match status" value="1"/>
</dbReference>
<keyword evidence="5 9" id="KW-1133">Transmembrane helix</keyword>
<accession>A0A3L8PM69</accession>
<feature type="region of interest" description="Disordered" evidence="8">
    <location>
        <begin position="237"/>
        <end position="257"/>
    </location>
</feature>
<keyword evidence="6 7" id="KW-0472">Membrane</keyword>
<dbReference type="AlphaFoldDB" id="A0A3L8PM69"/>
<dbReference type="RefSeq" id="WP_121793484.1">
    <property type="nucleotide sequence ID" value="NZ_RDBF01000003.1"/>
</dbReference>
<dbReference type="SUPFAM" id="SSF103088">
    <property type="entry name" value="OmpA-like"/>
    <property type="match status" value="1"/>
</dbReference>
<gene>
    <name evidence="11" type="ORF">D9V41_05210</name>
</gene>
<dbReference type="InterPro" id="IPR050330">
    <property type="entry name" value="Bact_OuterMem_StrucFunc"/>
</dbReference>
<evidence type="ECO:0000259" key="10">
    <source>
        <dbReference type="PROSITE" id="PS51123"/>
    </source>
</evidence>
<evidence type="ECO:0000256" key="7">
    <source>
        <dbReference type="PROSITE-ProRule" id="PRU00473"/>
    </source>
</evidence>
<feature type="domain" description="OmpA-like" evidence="10">
    <location>
        <begin position="151"/>
        <end position="272"/>
    </location>
</feature>
<keyword evidence="11" id="KW-0969">Cilium</keyword>
<evidence type="ECO:0000313" key="12">
    <source>
        <dbReference type="Proteomes" id="UP000282515"/>
    </source>
</evidence>
<sequence>MARRRRLDEAEAEEGNERWLVSYSDMITVLMALFIVLFAMSQIDEQKYAALRDGLADSFGQTSAVMQGRSAVHEDTGSTSIAAPHPLDGAEQISDPQLEKAVEAALQQRRSRLAAEAENEADRLTSIAEEIRHATERAGVSEDIEMTIDHRGLVVSLVSRHVVFENDVATLSDRGRQVVDAVAPVLARIEEPLTIDGHTNQVPVSPAFYATDWDLSSARAVTVVRYLDERWSIAPDRLSAGGHGNTKPLRPVDEPGSQDINKRVDIVVLSTQPPEVTALLQEAARDRLGPDQEVVQP</sequence>
<reference evidence="11 12" key="1">
    <citation type="submission" date="2018-10" db="EMBL/GenBank/DDBJ databases">
        <title>Aeromicrobium sp. 9W16Y-2 whole genome shotgun sequence.</title>
        <authorList>
            <person name="Li F."/>
        </authorList>
    </citation>
    <scope>NUCLEOTIDE SEQUENCE [LARGE SCALE GENOMIC DNA]</scope>
    <source>
        <strain evidence="11 12">9W16Y-2</strain>
    </source>
</reference>